<dbReference type="Pfam" id="PF13417">
    <property type="entry name" value="GST_N_3"/>
    <property type="match status" value="1"/>
</dbReference>
<dbReference type="GO" id="GO:0006749">
    <property type="term" value="P:glutathione metabolic process"/>
    <property type="evidence" value="ECO:0007669"/>
    <property type="project" value="TreeGrafter"/>
</dbReference>
<proteinExistence type="inferred from homology"/>
<dbReference type="PANTHER" id="PTHR42673:SF4">
    <property type="entry name" value="MALEYLACETOACETATE ISOMERASE"/>
    <property type="match status" value="1"/>
</dbReference>
<evidence type="ECO:0000256" key="1">
    <source>
        <dbReference type="ARBA" id="ARBA00010007"/>
    </source>
</evidence>
<dbReference type="RefSeq" id="WP_018480560.1">
    <property type="nucleotide sequence ID" value="NZ_WUFT01000035.1"/>
</dbReference>
<dbReference type="PROSITE" id="PS50405">
    <property type="entry name" value="GST_CTER"/>
    <property type="match status" value="1"/>
</dbReference>
<dbReference type="GO" id="GO:0016034">
    <property type="term" value="F:maleylacetoacetate isomerase activity"/>
    <property type="evidence" value="ECO:0007669"/>
    <property type="project" value="UniProtKB-EC"/>
</dbReference>
<dbReference type="SUPFAM" id="SSF47616">
    <property type="entry name" value="GST C-terminal domain-like"/>
    <property type="match status" value="1"/>
</dbReference>
<dbReference type="Gene3D" id="1.20.1050.10">
    <property type="match status" value="1"/>
</dbReference>
<protein>
    <submittedName>
        <fullName evidence="4">Maleylacetoacetate isomerase</fullName>
        <ecNumber evidence="4">5.2.1.2</ecNumber>
    </submittedName>
</protein>
<dbReference type="PANTHER" id="PTHR42673">
    <property type="entry name" value="MALEYLACETOACETATE ISOMERASE"/>
    <property type="match status" value="1"/>
</dbReference>
<dbReference type="InterPro" id="IPR034330">
    <property type="entry name" value="GST_Zeta_C"/>
</dbReference>
<comment type="caution">
    <text evidence="4">The sequence shown here is derived from an EMBL/GenBank/DDBJ whole genome shotgun (WGS) entry which is preliminary data.</text>
</comment>
<dbReference type="NCBIfam" id="TIGR01262">
    <property type="entry name" value="maiA"/>
    <property type="match status" value="1"/>
</dbReference>
<dbReference type="CDD" id="cd03191">
    <property type="entry name" value="GST_C_Zeta"/>
    <property type="match status" value="1"/>
</dbReference>
<dbReference type="SUPFAM" id="SSF52833">
    <property type="entry name" value="Thioredoxin-like"/>
    <property type="match status" value="1"/>
</dbReference>
<dbReference type="GO" id="GO:0006559">
    <property type="term" value="P:L-phenylalanine catabolic process"/>
    <property type="evidence" value="ECO:0007669"/>
    <property type="project" value="TreeGrafter"/>
</dbReference>
<dbReference type="InterPro" id="IPR040079">
    <property type="entry name" value="Glutathione_S-Trfase"/>
</dbReference>
<dbReference type="InterPro" id="IPR005955">
    <property type="entry name" value="GST_Zeta"/>
</dbReference>
<dbReference type="AlphaFoldDB" id="A0A7K3UM46"/>
<name>A0A7K3UM46_9HYPH</name>
<dbReference type="CDD" id="cd03042">
    <property type="entry name" value="GST_N_Zeta"/>
    <property type="match status" value="1"/>
</dbReference>
<dbReference type="InterPro" id="IPR036282">
    <property type="entry name" value="Glutathione-S-Trfase_C_sf"/>
</dbReference>
<dbReference type="SFLD" id="SFLDS00019">
    <property type="entry name" value="Glutathione_Transferase_(cytos"/>
    <property type="match status" value="1"/>
</dbReference>
<dbReference type="InterPro" id="IPR010987">
    <property type="entry name" value="Glutathione-S-Trfase_C-like"/>
</dbReference>
<dbReference type="InterPro" id="IPR034333">
    <property type="entry name" value="GST_Zeta_N"/>
</dbReference>
<comment type="similarity">
    <text evidence="1">Belongs to the GST superfamily. Zeta family.</text>
</comment>
<dbReference type="GO" id="GO:0004364">
    <property type="term" value="F:glutathione transferase activity"/>
    <property type="evidence" value="ECO:0007669"/>
    <property type="project" value="TreeGrafter"/>
</dbReference>
<evidence type="ECO:0000259" key="2">
    <source>
        <dbReference type="PROSITE" id="PS50404"/>
    </source>
</evidence>
<dbReference type="GO" id="GO:0005737">
    <property type="term" value="C:cytoplasm"/>
    <property type="evidence" value="ECO:0007669"/>
    <property type="project" value="InterPro"/>
</dbReference>
<evidence type="ECO:0000259" key="3">
    <source>
        <dbReference type="PROSITE" id="PS50405"/>
    </source>
</evidence>
<dbReference type="SFLD" id="SFLDG00358">
    <property type="entry name" value="Main_(cytGST)"/>
    <property type="match status" value="1"/>
</dbReference>
<reference evidence="4 5" key="1">
    <citation type="submission" date="2019-12" db="EMBL/GenBank/DDBJ databases">
        <title>Rhizobium genotypes associated with high levels of biological nitrogen fixation by grain legumes in a temperate-maritime cropping system.</title>
        <authorList>
            <person name="Maluk M."/>
            <person name="Francesc Ferrando Molina F."/>
            <person name="Lopez Del Egido L."/>
            <person name="Lafos M."/>
            <person name="Langarica-Fuentes A."/>
            <person name="Gebre Yohannes G."/>
            <person name="Young M.W."/>
            <person name="Martin P."/>
            <person name="Gantlett R."/>
            <person name="Kenicer G."/>
            <person name="Hawes C."/>
            <person name="Begg G.S."/>
            <person name="Quilliam R.S."/>
            <person name="Squire G.R."/>
            <person name="Poole P.S."/>
            <person name="Young P.W."/>
            <person name="Iannetta P.M."/>
            <person name="James E.K."/>
        </authorList>
    </citation>
    <scope>NUCLEOTIDE SEQUENCE [LARGE SCALE GENOMIC DNA]</scope>
    <source>
        <strain evidence="4 5">JHI366</strain>
    </source>
</reference>
<sequence length="211" mass="23426">MLSEPILHDYWRSSSSYRVRIGLNLLNQPYSGVAIDLLSAEQRSADYLARNPQGLVPTIEIDGVELTQSLAILEYLDETRGGGWLPGEPKDKARVRALAYAIAMEIHPVCNLRVARYATSLAGTSMVDWMVHFISGGLEDFEAMLNRGPSGLYCHGDVISLADICLVPQIYNARRWDVDLKQFPRTAAITSRLETIEAFADAHPDRVQPAP</sequence>
<accession>A0A7K3UM46</accession>
<organism evidence="4 5">
    <name type="scientific">Rhizobium phaseoli</name>
    <dbReference type="NCBI Taxonomy" id="396"/>
    <lineage>
        <taxon>Bacteria</taxon>
        <taxon>Pseudomonadati</taxon>
        <taxon>Pseudomonadota</taxon>
        <taxon>Alphaproteobacteria</taxon>
        <taxon>Hyphomicrobiales</taxon>
        <taxon>Rhizobiaceae</taxon>
        <taxon>Rhizobium/Agrobacterium group</taxon>
        <taxon>Rhizobium</taxon>
    </lineage>
</organism>
<feature type="domain" description="GST N-terminal" evidence="2">
    <location>
        <begin position="3"/>
        <end position="84"/>
    </location>
</feature>
<dbReference type="Proteomes" id="UP000471753">
    <property type="component" value="Unassembled WGS sequence"/>
</dbReference>
<dbReference type="PROSITE" id="PS50404">
    <property type="entry name" value="GST_NTER"/>
    <property type="match status" value="1"/>
</dbReference>
<keyword evidence="4" id="KW-0413">Isomerase</keyword>
<dbReference type="EC" id="5.2.1.2" evidence="4"/>
<feature type="domain" description="GST C-terminal" evidence="3">
    <location>
        <begin position="88"/>
        <end position="211"/>
    </location>
</feature>
<dbReference type="InterPro" id="IPR036249">
    <property type="entry name" value="Thioredoxin-like_sf"/>
</dbReference>
<evidence type="ECO:0000313" key="4">
    <source>
        <dbReference type="EMBL" id="NEJ74756.1"/>
    </source>
</evidence>
<dbReference type="Gene3D" id="3.40.30.10">
    <property type="entry name" value="Glutaredoxin"/>
    <property type="match status" value="1"/>
</dbReference>
<evidence type="ECO:0000313" key="5">
    <source>
        <dbReference type="Proteomes" id="UP000471753"/>
    </source>
</evidence>
<gene>
    <name evidence="4" type="primary">maiA</name>
    <name evidence="4" type="ORF">GR197_30245</name>
</gene>
<dbReference type="InterPro" id="IPR004045">
    <property type="entry name" value="Glutathione_S-Trfase_N"/>
</dbReference>
<dbReference type="EMBL" id="WUFT01000035">
    <property type="protein sequence ID" value="NEJ74756.1"/>
    <property type="molecule type" value="Genomic_DNA"/>
</dbReference>